<dbReference type="Gene3D" id="1.25.40.10">
    <property type="entry name" value="Tetratricopeptide repeat domain"/>
    <property type="match status" value="8"/>
</dbReference>
<dbReference type="FunFam" id="1.25.40.10:FF:000366">
    <property type="entry name" value="Pentatricopeptide (PPR) repeat-containing protein"/>
    <property type="match status" value="1"/>
</dbReference>
<evidence type="ECO:0000256" key="1">
    <source>
        <dbReference type="ARBA" id="ARBA00022737"/>
    </source>
</evidence>
<dbReference type="AlphaFoldDB" id="A0A438DAS4"/>
<dbReference type="InterPro" id="IPR046960">
    <property type="entry name" value="PPR_At4g14850-like_plant"/>
</dbReference>
<feature type="repeat" description="PPR" evidence="2">
    <location>
        <begin position="718"/>
        <end position="752"/>
    </location>
</feature>
<accession>A0A438DAS4</accession>
<dbReference type="PROSITE" id="PS51375">
    <property type="entry name" value="PPR"/>
    <property type="match status" value="10"/>
</dbReference>
<feature type="repeat" description="PPR" evidence="2">
    <location>
        <begin position="515"/>
        <end position="549"/>
    </location>
</feature>
<feature type="region of interest" description="Disordered" evidence="3">
    <location>
        <begin position="1"/>
        <end position="27"/>
    </location>
</feature>
<protein>
    <submittedName>
        <fullName evidence="4">Pentatricopeptide repeat-containing protein, mitochondrial</fullName>
    </submittedName>
</protein>
<reference evidence="4 5" key="1">
    <citation type="journal article" date="2018" name="PLoS Genet.">
        <title>Population sequencing reveals clonal diversity and ancestral inbreeding in the grapevine cultivar Chardonnay.</title>
        <authorList>
            <person name="Roach M.J."/>
            <person name="Johnson D.L."/>
            <person name="Bohlmann J."/>
            <person name="van Vuuren H.J."/>
            <person name="Jones S.J."/>
            <person name="Pretorius I.S."/>
            <person name="Schmidt S.A."/>
            <person name="Borneman A.R."/>
        </authorList>
    </citation>
    <scope>NUCLEOTIDE SEQUENCE [LARGE SCALE GENOMIC DNA]</scope>
    <source>
        <strain evidence="5">cv. Chardonnay</strain>
        <tissue evidence="4">Leaf</tissue>
    </source>
</reference>
<gene>
    <name evidence="4" type="primary">PCMP-E88_3</name>
    <name evidence="4" type="ORF">CK203_093730</name>
</gene>
<feature type="repeat" description="PPR" evidence="2">
    <location>
        <begin position="820"/>
        <end position="854"/>
    </location>
</feature>
<dbReference type="Pfam" id="PF20431">
    <property type="entry name" value="E_motif"/>
    <property type="match status" value="1"/>
</dbReference>
<name>A0A438DAS4_VITVI</name>
<feature type="repeat" description="PPR" evidence="2">
    <location>
        <begin position="146"/>
        <end position="180"/>
    </location>
</feature>
<organism evidence="4 5">
    <name type="scientific">Vitis vinifera</name>
    <name type="common">Grape</name>
    <dbReference type="NCBI Taxonomy" id="29760"/>
    <lineage>
        <taxon>Eukaryota</taxon>
        <taxon>Viridiplantae</taxon>
        <taxon>Streptophyta</taxon>
        <taxon>Embryophyta</taxon>
        <taxon>Tracheophyta</taxon>
        <taxon>Spermatophyta</taxon>
        <taxon>Magnoliopsida</taxon>
        <taxon>eudicotyledons</taxon>
        <taxon>Gunneridae</taxon>
        <taxon>Pentapetalae</taxon>
        <taxon>rosids</taxon>
        <taxon>Vitales</taxon>
        <taxon>Vitaceae</taxon>
        <taxon>Viteae</taxon>
        <taxon>Vitis</taxon>
    </lineage>
</organism>
<dbReference type="InterPro" id="IPR046848">
    <property type="entry name" value="E_motif"/>
</dbReference>
<feature type="repeat" description="PPR" evidence="2">
    <location>
        <begin position="616"/>
        <end position="649"/>
    </location>
</feature>
<dbReference type="EMBL" id="QGNW01001713">
    <property type="protein sequence ID" value="RVW32557.1"/>
    <property type="molecule type" value="Genomic_DNA"/>
</dbReference>
<evidence type="ECO:0000256" key="2">
    <source>
        <dbReference type="PROSITE-ProRule" id="PRU00708"/>
    </source>
</evidence>
<dbReference type="FunFam" id="1.25.40.10:FF:002575">
    <property type="entry name" value="Pentatricopeptide repeat-containing protein At3g09040, mitochondrial"/>
    <property type="match status" value="1"/>
</dbReference>
<feature type="repeat" description="PPR" evidence="2">
    <location>
        <begin position="313"/>
        <end position="347"/>
    </location>
</feature>
<evidence type="ECO:0000313" key="5">
    <source>
        <dbReference type="Proteomes" id="UP000288805"/>
    </source>
</evidence>
<evidence type="ECO:0000313" key="4">
    <source>
        <dbReference type="EMBL" id="RVW32557.1"/>
    </source>
</evidence>
<comment type="caution">
    <text evidence="4">The sequence shown here is derived from an EMBL/GenBank/DDBJ whole genome shotgun (WGS) entry which is preliminary data.</text>
</comment>
<dbReference type="GO" id="GO:0003723">
    <property type="term" value="F:RNA binding"/>
    <property type="evidence" value="ECO:0007669"/>
    <property type="project" value="InterPro"/>
</dbReference>
<dbReference type="PANTHER" id="PTHR47926">
    <property type="entry name" value="PENTATRICOPEPTIDE REPEAT-CONTAINING PROTEIN"/>
    <property type="match status" value="1"/>
</dbReference>
<dbReference type="FunFam" id="1.25.40.10:FF:000031">
    <property type="entry name" value="Pentatricopeptide repeat-containing protein mitochondrial"/>
    <property type="match status" value="1"/>
</dbReference>
<dbReference type="FunFam" id="1.25.40.10:FF:001218">
    <property type="entry name" value="Pentatricopeptide repeat-containing protein, mitochondrial"/>
    <property type="match status" value="1"/>
</dbReference>
<dbReference type="InterPro" id="IPR011990">
    <property type="entry name" value="TPR-like_helical_dom_sf"/>
</dbReference>
<dbReference type="FunFam" id="1.25.40.10:FF:000073">
    <property type="entry name" value="Pentatricopeptide repeat-containing protein chloroplastic"/>
    <property type="match status" value="2"/>
</dbReference>
<dbReference type="GO" id="GO:0009451">
    <property type="term" value="P:RNA modification"/>
    <property type="evidence" value="ECO:0007669"/>
    <property type="project" value="InterPro"/>
</dbReference>
<dbReference type="Proteomes" id="UP000288805">
    <property type="component" value="Unassembled WGS sequence"/>
</dbReference>
<dbReference type="SUPFAM" id="SSF48452">
    <property type="entry name" value="TPR-like"/>
    <property type="match status" value="1"/>
</dbReference>
<dbReference type="Pfam" id="PF13041">
    <property type="entry name" value="PPR_2"/>
    <property type="match status" value="7"/>
</dbReference>
<feature type="repeat" description="PPR" evidence="2">
    <location>
        <begin position="788"/>
        <end position="818"/>
    </location>
</feature>
<feature type="repeat" description="PPR" evidence="2">
    <location>
        <begin position="957"/>
        <end position="991"/>
    </location>
</feature>
<proteinExistence type="predicted"/>
<dbReference type="PANTHER" id="PTHR47926:SF441">
    <property type="entry name" value="PENTATRICOPEPTIDE REPEAT-CONTAINING PROTEIN"/>
    <property type="match status" value="1"/>
</dbReference>
<dbReference type="NCBIfam" id="TIGR00756">
    <property type="entry name" value="PPR"/>
    <property type="match status" value="6"/>
</dbReference>
<feature type="repeat" description="PPR" evidence="2">
    <location>
        <begin position="414"/>
        <end position="448"/>
    </location>
</feature>
<evidence type="ECO:0000256" key="3">
    <source>
        <dbReference type="SAM" id="MobiDB-lite"/>
    </source>
</evidence>
<sequence length="1048" mass="116828">MAIESSATDRRHRFNHSGTRLSHESMRHGRAPFTTLHRSNSLSFHHQSNFSTIQRQVNQTSEHKIFTHLLKICLQQCQRIKIRHPFDETPQRLAQASRTSKTIHAQTLKFGFGSKGRLGSAIVDLYAKCGNVEFAAKAFNQLEKRDILAWNSVLSMYSRQGSLEQVIWCFGSLQNCGVSPNQFTYAIVLSSCARLVDIDLGKQVHCGVIKMGFEFNSFCEGSLIDMYSKCGSLVDARKIFDAVVDPDTVSWTAMIAGYVQVGLPEEALKVFEDMQKLGLVPDQVAFVTVITACIGLGRLDDACDLFVQMPNTNVVAWNVMISGHVKRGCDIEAIDFFKNMWKTGVKSTRSTLGSVLSAIASLEALNYGLLVHAQAIKQGLNSNVYVGSSLINMYAKCEKMEAAKKVFDALDERNLVLWNAMLGGYAQNGYASKVMKLFSEMRGCGFWPDEFTYTSILSACACLECLEMGCQLHSFIIKHNFEYNLFVENALIDMYAKCGALEEARQQFEFIRNRDNVSWNAIIVGYVQEEDEDEAFNMFRRMILDGIAPDEVSSASILSGCANLQALEQGEQVHCFLVKSGLQTSLYAGSSLIDMYVKCGAIEAARYVFSCMPSRSVVSMNAIIAGYAQNDLVEAIDLFQEMQNEGLNPSEITFASLLDACNGPYKLNLGRQIHCLIQKRGLLHDGDFLGVSLLVMYMNSQRKTDADILFSEFQYPKSTILWTAIISGHTQNGCSEEALQLYQEMHRNNARLDQATFASVLRACSILASLGDGRVIHSLIFHVGLDSDELTGSALVDMYAKCGDMKSSVQVFEEMDSKNDVISWNSMIVGFAKNGYAENALKIFDEMKQTRIRPDDVTFLGVLTACSHAGRVSEGREIFDIMVHSYKIAPRLDHCACMIDLLGRWGFLKEAEEFIDKLNFEPDAMIWATLLGACRIHGDDIRGRRAAEKLIELEPENSSPYVLLSNIYAASGNWDEVNSVRRAMREKGLRKLPGCSWIVVGQKTNLFVAGDKFHPSAGEIHALLKDLIALMKEDGYVAETDSLLEDED</sequence>
<dbReference type="InterPro" id="IPR002885">
    <property type="entry name" value="PPR_rpt"/>
</dbReference>
<dbReference type="Pfam" id="PF01535">
    <property type="entry name" value="PPR"/>
    <property type="match status" value="5"/>
</dbReference>
<keyword evidence="1" id="KW-0677">Repeat</keyword>
<feature type="repeat" description="PPR" evidence="2">
    <location>
        <begin position="247"/>
        <end position="281"/>
    </location>
</feature>